<proteinExistence type="predicted"/>
<protein>
    <submittedName>
        <fullName evidence="1">Uncharacterized protein</fullName>
    </submittedName>
</protein>
<reference evidence="1" key="1">
    <citation type="submission" date="2017-07" db="EMBL/GenBank/DDBJ databases">
        <authorList>
            <person name="Mikheyev A."/>
            <person name="Grau M."/>
        </authorList>
    </citation>
    <scope>NUCLEOTIDE SEQUENCE</scope>
    <source>
        <tissue evidence="1">Venom_gland</tissue>
    </source>
</reference>
<dbReference type="EMBL" id="IACJ01122892">
    <property type="protein sequence ID" value="LAA59049.1"/>
    <property type="molecule type" value="Transcribed_RNA"/>
</dbReference>
<accession>A0A2D4GH50</accession>
<dbReference type="AlphaFoldDB" id="A0A2D4GH50"/>
<sequence>MTENLHRRSAQRQFLTSLFILYEEDSVCSPIVSIATILKHCTTLWVPDSGSCIGGLPCSLERMAEKLKGIFFFIFKRKELRTVYTSLPQAGALPMQLLLELPPDTVPSGHDSGLLVQPI</sequence>
<name>A0A2D4GH50_MICCO</name>
<reference evidence="1" key="2">
    <citation type="submission" date="2017-11" db="EMBL/GenBank/DDBJ databases">
        <title>Coralsnake Venomics: Analyses of Venom Gland Transcriptomes and Proteomes of Six Brazilian Taxa.</title>
        <authorList>
            <person name="Aird S.D."/>
            <person name="Jorge da Silva N."/>
            <person name="Qiu L."/>
            <person name="Villar-Briones A."/>
            <person name="Aparecida-Saddi V."/>
            <person name="Campos-Telles M.P."/>
            <person name="Grau M."/>
            <person name="Mikheyev A.S."/>
        </authorList>
    </citation>
    <scope>NUCLEOTIDE SEQUENCE</scope>
    <source>
        <tissue evidence="1">Venom_gland</tissue>
    </source>
</reference>
<organism evidence="1">
    <name type="scientific">Micrurus corallinus</name>
    <name type="common">Brazilian coral snake</name>
    <dbReference type="NCBI Taxonomy" id="54390"/>
    <lineage>
        <taxon>Eukaryota</taxon>
        <taxon>Metazoa</taxon>
        <taxon>Chordata</taxon>
        <taxon>Craniata</taxon>
        <taxon>Vertebrata</taxon>
        <taxon>Euteleostomi</taxon>
        <taxon>Lepidosauria</taxon>
        <taxon>Squamata</taxon>
        <taxon>Bifurcata</taxon>
        <taxon>Unidentata</taxon>
        <taxon>Episquamata</taxon>
        <taxon>Toxicofera</taxon>
        <taxon>Serpentes</taxon>
        <taxon>Colubroidea</taxon>
        <taxon>Elapidae</taxon>
        <taxon>Elapinae</taxon>
        <taxon>Micrurus</taxon>
    </lineage>
</organism>
<evidence type="ECO:0000313" key="1">
    <source>
        <dbReference type="EMBL" id="LAA59049.1"/>
    </source>
</evidence>